<evidence type="ECO:0000313" key="2">
    <source>
        <dbReference type="Proteomes" id="UP000232688"/>
    </source>
</evidence>
<reference evidence="1 2" key="1">
    <citation type="submission" date="2017-10" db="EMBL/GenBank/DDBJ databases">
        <title>Extensive intraspecific genome diversity in a model arbuscular mycorrhizal fungus.</title>
        <authorList>
            <person name="Chen E.C.H."/>
            <person name="Morin E."/>
            <person name="Baudet D."/>
            <person name="Noel J."/>
            <person name="Ndikumana S."/>
            <person name="Charron P."/>
            <person name="St-Onge C."/>
            <person name="Giorgi J."/>
            <person name="Grigoriev I.V."/>
            <person name="Roux C."/>
            <person name="Martin F.M."/>
            <person name="Corradi N."/>
        </authorList>
    </citation>
    <scope>NUCLEOTIDE SEQUENCE [LARGE SCALE GENOMIC DNA]</scope>
    <source>
        <strain evidence="1 2">A1</strain>
    </source>
</reference>
<reference evidence="1 2" key="2">
    <citation type="submission" date="2017-10" db="EMBL/GenBank/DDBJ databases">
        <title>Genome analyses suggest a sexual origin of heterokaryosis in a supposedly ancient asexual fungus.</title>
        <authorList>
            <person name="Corradi N."/>
            <person name="Sedzielewska K."/>
            <person name="Noel J."/>
            <person name="Charron P."/>
            <person name="Farinelli L."/>
            <person name="Marton T."/>
            <person name="Kruger M."/>
            <person name="Pelin A."/>
            <person name="Brachmann A."/>
            <person name="Corradi N."/>
        </authorList>
    </citation>
    <scope>NUCLEOTIDE SEQUENCE [LARGE SCALE GENOMIC DNA]</scope>
    <source>
        <strain evidence="1 2">A1</strain>
    </source>
</reference>
<dbReference type="VEuPathDB" id="FungiDB:RhiirFUN_006214"/>
<dbReference type="AlphaFoldDB" id="A0A2I1DT71"/>
<dbReference type="Proteomes" id="UP000232688">
    <property type="component" value="Unassembled WGS sequence"/>
</dbReference>
<accession>A0A2I1DT71</accession>
<gene>
    <name evidence="1" type="ORF">RhiirA1_437809</name>
</gene>
<dbReference type="VEuPathDB" id="FungiDB:FUN_004069"/>
<sequence>MQIAETIPFLAFREYIEKDCRDRNELEKKLLQDLCSVHYNALSAGFLFEPYLTITLEKLFNGKICVEHSLFNDIKNIDKLELLSYKATIRNLHDSTILCSRGNMKKFNLHDFLDYPSTAFFMPEKEATADNLKANELLIIIDHSNAEHFFSNLELNVLNAAKRVNKRVNNKEIDIEAPSNSISVKGLHLTRLYRLRQTLFQLKSKNQQKKKNKFNLFLLLLTTLAAAVASISQPICCDHVDCPPGYTCEHDDSPCSPRGYCSA</sequence>
<dbReference type="VEuPathDB" id="FungiDB:RhiirA1_437809"/>
<name>A0A2I1DT71_9GLOM</name>
<evidence type="ECO:0000313" key="1">
    <source>
        <dbReference type="EMBL" id="PKC73114.1"/>
    </source>
</evidence>
<comment type="caution">
    <text evidence="1">The sequence shown here is derived from an EMBL/GenBank/DDBJ whole genome shotgun (WGS) entry which is preliminary data.</text>
</comment>
<dbReference type="OrthoDB" id="2321416at2759"/>
<organism evidence="1 2">
    <name type="scientific">Rhizophagus irregularis</name>
    <dbReference type="NCBI Taxonomy" id="588596"/>
    <lineage>
        <taxon>Eukaryota</taxon>
        <taxon>Fungi</taxon>
        <taxon>Fungi incertae sedis</taxon>
        <taxon>Mucoromycota</taxon>
        <taxon>Glomeromycotina</taxon>
        <taxon>Glomeromycetes</taxon>
        <taxon>Glomerales</taxon>
        <taxon>Glomeraceae</taxon>
        <taxon>Rhizophagus</taxon>
    </lineage>
</organism>
<dbReference type="EMBL" id="LLXH01000098">
    <property type="protein sequence ID" value="PKC73114.1"/>
    <property type="molecule type" value="Genomic_DNA"/>
</dbReference>
<proteinExistence type="predicted"/>
<protein>
    <submittedName>
        <fullName evidence="1">Uncharacterized protein</fullName>
    </submittedName>
</protein>